<dbReference type="Proteomes" id="UP000613030">
    <property type="component" value="Unassembled WGS sequence"/>
</dbReference>
<dbReference type="RefSeq" id="WP_202007872.1">
    <property type="nucleotide sequence ID" value="NZ_JAERRB010000001.1"/>
</dbReference>
<dbReference type="Gene3D" id="3.40.50.1110">
    <property type="entry name" value="SGNH hydrolase"/>
    <property type="match status" value="1"/>
</dbReference>
<accession>A0ABS1KM57</accession>
<feature type="domain" description="SGNH hydrolase-type esterase" evidence="1">
    <location>
        <begin position="6"/>
        <end position="171"/>
    </location>
</feature>
<name>A0ABS1KM57_9BACT</name>
<dbReference type="Pfam" id="PF13472">
    <property type="entry name" value="Lipase_GDSL_2"/>
    <property type="match status" value="1"/>
</dbReference>
<dbReference type="EMBL" id="JAERRB010000001">
    <property type="protein sequence ID" value="MBL0740544.1"/>
    <property type="molecule type" value="Genomic_DNA"/>
</dbReference>
<proteinExistence type="predicted"/>
<dbReference type="PANTHER" id="PTHR30383:SF5">
    <property type="entry name" value="SGNH HYDROLASE-TYPE ESTERASE DOMAIN-CONTAINING PROTEIN"/>
    <property type="match status" value="1"/>
</dbReference>
<evidence type="ECO:0000313" key="3">
    <source>
        <dbReference type="Proteomes" id="UP000613030"/>
    </source>
</evidence>
<gene>
    <name evidence="2" type="ORF">JI741_04905</name>
</gene>
<evidence type="ECO:0000259" key="1">
    <source>
        <dbReference type="Pfam" id="PF13472"/>
    </source>
</evidence>
<dbReference type="PANTHER" id="PTHR30383">
    <property type="entry name" value="THIOESTERASE 1/PROTEASE 1/LYSOPHOSPHOLIPASE L1"/>
    <property type="match status" value="1"/>
</dbReference>
<evidence type="ECO:0000313" key="2">
    <source>
        <dbReference type="EMBL" id="MBL0740544.1"/>
    </source>
</evidence>
<dbReference type="InterPro" id="IPR008265">
    <property type="entry name" value="Lipase_GDSL_AS"/>
</dbReference>
<reference evidence="2 3" key="1">
    <citation type="submission" date="2021-01" db="EMBL/GenBank/DDBJ databases">
        <title>Chryseolinea sp. Jin1 Genome sequencing and assembly.</title>
        <authorList>
            <person name="Kim I."/>
        </authorList>
    </citation>
    <scope>NUCLEOTIDE SEQUENCE [LARGE SCALE GENOMIC DNA]</scope>
    <source>
        <strain evidence="2 3">Jin1</strain>
    </source>
</reference>
<dbReference type="InterPro" id="IPR036514">
    <property type="entry name" value="SGNH_hydro_sf"/>
</dbReference>
<dbReference type="InterPro" id="IPR051532">
    <property type="entry name" value="Ester_Hydrolysis_Enzymes"/>
</dbReference>
<protein>
    <submittedName>
        <fullName evidence="2">Arylesterase</fullName>
    </submittedName>
</protein>
<keyword evidence="3" id="KW-1185">Reference proteome</keyword>
<dbReference type="PROSITE" id="PS01098">
    <property type="entry name" value="LIPASE_GDSL_SER"/>
    <property type="match status" value="1"/>
</dbReference>
<organism evidence="2 3">
    <name type="scientific">Chryseolinea lacunae</name>
    <dbReference type="NCBI Taxonomy" id="2801331"/>
    <lineage>
        <taxon>Bacteria</taxon>
        <taxon>Pseudomonadati</taxon>
        <taxon>Bacteroidota</taxon>
        <taxon>Cytophagia</taxon>
        <taxon>Cytophagales</taxon>
        <taxon>Fulvivirgaceae</taxon>
        <taxon>Chryseolinea</taxon>
    </lineage>
</organism>
<sequence length="191" mass="20905">MQNILFFGDSITAGYGLANPTTESFPALIQQKIQLEHLPYKVTNGGLSGDTSSGGLSRLDHWLRQPADVFVLELGLNDIIRGLPNSSTHHNLEKILQKVSLKYPSCQLVILGVEVPLFSSAEKIEEFRKIFRALATAHGAVFVPSLLEGVVGVKHHILKDGLHPSDKGHQVIAETVWAVLKPLLAPQLHKL</sequence>
<comment type="caution">
    <text evidence="2">The sequence shown here is derived from an EMBL/GenBank/DDBJ whole genome shotgun (WGS) entry which is preliminary data.</text>
</comment>
<dbReference type="InterPro" id="IPR013830">
    <property type="entry name" value="SGNH_hydro"/>
</dbReference>
<dbReference type="CDD" id="cd01822">
    <property type="entry name" value="Lysophospholipase_L1_like"/>
    <property type="match status" value="1"/>
</dbReference>
<dbReference type="SUPFAM" id="SSF52266">
    <property type="entry name" value="SGNH hydrolase"/>
    <property type="match status" value="1"/>
</dbReference>